<keyword evidence="3" id="KW-1185">Reference proteome</keyword>
<sequence>MDDCRATGRKRPNTFLRKPLLAVDRRSNDQFSPPRFPID</sequence>
<name>A0A066YPW1_9ACTN</name>
<proteinExistence type="predicted"/>
<evidence type="ECO:0000256" key="1">
    <source>
        <dbReference type="SAM" id="MobiDB-lite"/>
    </source>
</evidence>
<dbReference type="Proteomes" id="UP000027178">
    <property type="component" value="Unassembled WGS sequence"/>
</dbReference>
<gene>
    <name evidence="2" type="ORF">KCH_61780</name>
</gene>
<accession>A0A066YPW1</accession>
<feature type="region of interest" description="Disordered" evidence="1">
    <location>
        <begin position="1"/>
        <end position="39"/>
    </location>
</feature>
<evidence type="ECO:0000313" key="3">
    <source>
        <dbReference type="Proteomes" id="UP000027178"/>
    </source>
</evidence>
<evidence type="ECO:0000313" key="2">
    <source>
        <dbReference type="EMBL" id="KDN82024.1"/>
    </source>
</evidence>
<dbReference type="HOGENOM" id="CLU_3311234_0_0_11"/>
<reference evidence="2 3" key="1">
    <citation type="submission" date="2014-05" db="EMBL/GenBank/DDBJ databases">
        <title>Draft Genome Sequence of Kitasatospora cheerisanensis KCTC 2395.</title>
        <authorList>
            <person name="Nam D.H."/>
        </authorList>
    </citation>
    <scope>NUCLEOTIDE SEQUENCE [LARGE SCALE GENOMIC DNA]</scope>
    <source>
        <strain evidence="2 3">KCTC 2395</strain>
    </source>
</reference>
<dbReference type="AlphaFoldDB" id="A0A066YPW1"/>
<comment type="caution">
    <text evidence="2">The sequence shown here is derived from an EMBL/GenBank/DDBJ whole genome shotgun (WGS) entry which is preliminary data.</text>
</comment>
<dbReference type="EMBL" id="JNBY01000126">
    <property type="protein sequence ID" value="KDN82024.1"/>
    <property type="molecule type" value="Genomic_DNA"/>
</dbReference>
<protein>
    <submittedName>
        <fullName evidence="2">Uncharacterized protein</fullName>
    </submittedName>
</protein>
<organism evidence="2 3">
    <name type="scientific">Kitasatospora cheerisanensis KCTC 2395</name>
    <dbReference type="NCBI Taxonomy" id="1348663"/>
    <lineage>
        <taxon>Bacteria</taxon>
        <taxon>Bacillati</taxon>
        <taxon>Actinomycetota</taxon>
        <taxon>Actinomycetes</taxon>
        <taxon>Kitasatosporales</taxon>
        <taxon>Streptomycetaceae</taxon>
        <taxon>Kitasatospora</taxon>
    </lineage>
</organism>